<dbReference type="Proteomes" id="UP000198324">
    <property type="component" value="Unassembled WGS sequence"/>
</dbReference>
<gene>
    <name evidence="1" type="ORF">SAMN04488503_1062</name>
</gene>
<evidence type="ECO:0008006" key="3">
    <source>
        <dbReference type="Google" id="ProtNLM"/>
    </source>
</evidence>
<sequence length="259" mass="27862">MPVVNSPTLSNKSCGLPWRTAAPSCVYPAGVAENCDLLAPFFDEIALAFFETDACLAYTRQDVPDSLTKLPVGWHMHLPLDLPWAAGTARVAEVALALARSVRFLSPRAFVLHPPAVPEQLAELAALLRQGGMAPQSLLVENIQGRDLEQLWPVIADADLGVCLDLGHMLVHGQEDFLTLPGLEARLSMVHLNAPDPEKPARHASLALLDAHGLAVMDRLLSLLAPGRVAVLELFGEAALFESLELLRAASARMGGRRP</sequence>
<organism evidence="1 2">
    <name type="scientific">Humidesulfovibrio mexicanus</name>
    <dbReference type="NCBI Taxonomy" id="147047"/>
    <lineage>
        <taxon>Bacteria</taxon>
        <taxon>Pseudomonadati</taxon>
        <taxon>Thermodesulfobacteriota</taxon>
        <taxon>Desulfovibrionia</taxon>
        <taxon>Desulfovibrionales</taxon>
        <taxon>Desulfovibrionaceae</taxon>
        <taxon>Humidesulfovibrio</taxon>
    </lineage>
</organism>
<dbReference type="InterPro" id="IPR036237">
    <property type="entry name" value="Xyl_isomerase-like_sf"/>
</dbReference>
<dbReference type="AlphaFoldDB" id="A0A238YY49"/>
<keyword evidence="2" id="KW-1185">Reference proteome</keyword>
<dbReference type="EMBL" id="FZOC01000002">
    <property type="protein sequence ID" value="SNR75638.1"/>
    <property type="molecule type" value="Genomic_DNA"/>
</dbReference>
<protein>
    <recommendedName>
        <fullName evidence="3">Sugar phosphate isomerase/epimerase</fullName>
    </recommendedName>
</protein>
<evidence type="ECO:0000313" key="1">
    <source>
        <dbReference type="EMBL" id="SNR75638.1"/>
    </source>
</evidence>
<evidence type="ECO:0000313" key="2">
    <source>
        <dbReference type="Proteomes" id="UP000198324"/>
    </source>
</evidence>
<dbReference type="Gene3D" id="3.20.20.150">
    <property type="entry name" value="Divalent-metal-dependent TIM barrel enzymes"/>
    <property type="match status" value="1"/>
</dbReference>
<name>A0A238YY49_9BACT</name>
<dbReference type="SUPFAM" id="SSF51658">
    <property type="entry name" value="Xylose isomerase-like"/>
    <property type="match status" value="1"/>
</dbReference>
<accession>A0A238YY49</accession>
<reference evidence="1 2" key="1">
    <citation type="submission" date="2017-06" db="EMBL/GenBank/DDBJ databases">
        <authorList>
            <person name="Kim H.J."/>
            <person name="Triplett B.A."/>
        </authorList>
    </citation>
    <scope>NUCLEOTIDE SEQUENCE [LARGE SCALE GENOMIC DNA]</scope>
    <source>
        <strain evidence="1 2">DSM 13116</strain>
    </source>
</reference>
<proteinExistence type="predicted"/>
<dbReference type="NCBIfam" id="NF041277">
    <property type="entry name" value="coba_remo_CbiR"/>
    <property type="match status" value="1"/>
</dbReference>
<dbReference type="RefSeq" id="WP_089272482.1">
    <property type="nucleotide sequence ID" value="NZ_FZOC01000002.1"/>
</dbReference>